<reference evidence="1 2" key="1">
    <citation type="journal article" date="2020" name="Genome Biol. Evol.">
        <title>Comparative genomics of Sclerotiniaceae.</title>
        <authorList>
            <person name="Valero Jimenez C.A."/>
            <person name="Steentjes M."/>
            <person name="Scholten O.E."/>
            <person name="Van Kan J.A.L."/>
        </authorList>
    </citation>
    <scope>NUCLEOTIDE SEQUENCE [LARGE SCALE GENOMIC DNA]</scope>
    <source>
        <strain evidence="1 2">B1</strain>
    </source>
</reference>
<dbReference type="GeneID" id="62227065"/>
<name>A0ABQ7J2I1_9HELO</name>
<keyword evidence="2" id="KW-1185">Reference proteome</keyword>
<dbReference type="EMBL" id="RCSX01000001">
    <property type="protein sequence ID" value="KAF7940163.1"/>
    <property type="molecule type" value="Genomic_DNA"/>
</dbReference>
<accession>A0ABQ7J2I1</accession>
<sequence length="241" mass="28271">MLEIFEQDSEEMRTIWEKEKQEMNMGEFLKAQQLLFRLSRNGKKNYWKELWSAISESRNRNVHKLDLLISIKQVTEYKDLNFGLIFEAIFGISREEVQALLEMDERCGGIFRVESIVEYHGTLYARQIPQRFLPLFKQWLEGVRKVQNQIDDRTELTACRGHATLTASALTSKIDDKLLQAVKRLGRRCEESYIEDNFQPAESNHSKIIAEDWRKRAILSKFRAIQAKAKQDSADVETHSK</sequence>
<gene>
    <name evidence="1" type="ORF">EAE98_000290</name>
</gene>
<proteinExistence type="predicted"/>
<dbReference type="Proteomes" id="UP000783213">
    <property type="component" value="Unassembled WGS sequence"/>
</dbReference>
<evidence type="ECO:0008006" key="3">
    <source>
        <dbReference type="Google" id="ProtNLM"/>
    </source>
</evidence>
<evidence type="ECO:0000313" key="1">
    <source>
        <dbReference type="EMBL" id="KAF7940163.1"/>
    </source>
</evidence>
<organism evidence="1 2">
    <name type="scientific">Botrytis deweyae</name>
    <dbReference type="NCBI Taxonomy" id="2478750"/>
    <lineage>
        <taxon>Eukaryota</taxon>
        <taxon>Fungi</taxon>
        <taxon>Dikarya</taxon>
        <taxon>Ascomycota</taxon>
        <taxon>Pezizomycotina</taxon>
        <taxon>Leotiomycetes</taxon>
        <taxon>Helotiales</taxon>
        <taxon>Sclerotiniaceae</taxon>
        <taxon>Botrytis</taxon>
    </lineage>
</organism>
<evidence type="ECO:0000313" key="2">
    <source>
        <dbReference type="Proteomes" id="UP000783213"/>
    </source>
</evidence>
<comment type="caution">
    <text evidence="1">The sequence shown here is derived from an EMBL/GenBank/DDBJ whole genome shotgun (WGS) entry which is preliminary data.</text>
</comment>
<dbReference type="RefSeq" id="XP_038815585.1">
    <property type="nucleotide sequence ID" value="XM_038947908.1"/>
</dbReference>
<protein>
    <recommendedName>
        <fullName evidence="3">PCI domain-containing protein</fullName>
    </recommendedName>
</protein>